<organism evidence="2 3">
    <name type="scientific">Neisseria animalis</name>
    <dbReference type="NCBI Taxonomy" id="492"/>
    <lineage>
        <taxon>Bacteria</taxon>
        <taxon>Pseudomonadati</taxon>
        <taxon>Pseudomonadota</taxon>
        <taxon>Betaproteobacteria</taxon>
        <taxon>Neisseriales</taxon>
        <taxon>Neisseriaceae</taxon>
        <taxon>Neisseria</taxon>
    </lineage>
</organism>
<protein>
    <submittedName>
        <fullName evidence="2">Uncharacterized protein</fullName>
    </submittedName>
</protein>
<name>A0A5P3MT42_NEIAN</name>
<sequence>MPCRTMCTVCSFAALSHSYFIRLYNAALLHLARKADLTKPVPPSALPVLPVLPVLPETWLPVSFCAIRLYYYRSDVGRPPSLPAISRYRTAKKSRPANRRR</sequence>
<accession>A0A5P3MT42</accession>
<gene>
    <name evidence="2" type="ORF">D0T90_05100</name>
</gene>
<evidence type="ECO:0000313" key="2">
    <source>
        <dbReference type="EMBL" id="QEY23951.1"/>
    </source>
</evidence>
<feature type="region of interest" description="Disordered" evidence="1">
    <location>
        <begin position="76"/>
        <end position="101"/>
    </location>
</feature>
<evidence type="ECO:0000313" key="3">
    <source>
        <dbReference type="Proteomes" id="UP000325536"/>
    </source>
</evidence>
<evidence type="ECO:0000256" key="1">
    <source>
        <dbReference type="SAM" id="MobiDB-lite"/>
    </source>
</evidence>
<reference evidence="2 3" key="1">
    <citation type="submission" date="2018-08" db="EMBL/GenBank/DDBJ databases">
        <title>Neisseria animalis ATCC 49930 complete genome.</title>
        <authorList>
            <person name="Veseli I.A."/>
            <person name="Mascarenhas dos Santos A.C."/>
            <person name="Buttler R."/>
            <person name="Pombert J.-F."/>
        </authorList>
    </citation>
    <scope>NUCLEOTIDE SEQUENCE [LARGE SCALE GENOMIC DNA]</scope>
    <source>
        <strain evidence="2 3">ATCC 49930</strain>
    </source>
</reference>
<proteinExistence type="predicted"/>
<dbReference type="KEGG" id="naq:D0T90_05100"/>
<dbReference type="EMBL" id="CP031699">
    <property type="protein sequence ID" value="QEY23951.1"/>
    <property type="molecule type" value="Genomic_DNA"/>
</dbReference>
<dbReference type="Proteomes" id="UP000325536">
    <property type="component" value="Chromosome"/>
</dbReference>
<keyword evidence="3" id="KW-1185">Reference proteome</keyword>
<dbReference type="AlphaFoldDB" id="A0A5P3MT42"/>
<feature type="compositionally biased region" description="Basic residues" evidence="1">
    <location>
        <begin position="89"/>
        <end position="101"/>
    </location>
</feature>